<dbReference type="InterPro" id="IPR010664">
    <property type="entry name" value="LipoPS_assembly_LptC-rel"/>
</dbReference>
<dbReference type="EMBL" id="CP002659">
    <property type="protein sequence ID" value="AEC02786.1"/>
    <property type="molecule type" value="Genomic_DNA"/>
</dbReference>
<dbReference type="Pfam" id="PF06835">
    <property type="entry name" value="LptC"/>
    <property type="match status" value="1"/>
</dbReference>
<protein>
    <recommendedName>
        <fullName evidence="4">OstA family protein</fullName>
    </recommendedName>
</protein>
<dbReference type="HOGENOM" id="CLU_080451_2_0_12"/>
<sequence>MKNFRSILTVIFLIGLASPVLWAADPIEFSGGSTEAIIRSGDERVKISEGARVTTGDITITAQVIDVSGEGYSYLECTGDVVLKDAGKGIEMSAGTITYDRNESILLSREQTSVEDKEKGITAQAGWVRYQQEEGILTFQDNVNLTRTTDDGIMVCTAETVTYVRSSGTVMLDGGAVVTWKNDTYRATTIRVNLDTDEITMSGEIRGTING</sequence>
<dbReference type="KEGG" id="scc:Spico_1584"/>
<dbReference type="Gene3D" id="2.60.450.10">
    <property type="entry name" value="Lipopolysaccharide (LPS) transport protein A like domain"/>
    <property type="match status" value="2"/>
</dbReference>
<keyword evidence="1" id="KW-0732">Signal</keyword>
<name>F4GJN9_PARC1</name>
<keyword evidence="3" id="KW-1185">Reference proteome</keyword>
<dbReference type="AlphaFoldDB" id="F4GJN9"/>
<evidence type="ECO:0000313" key="3">
    <source>
        <dbReference type="Proteomes" id="UP000007939"/>
    </source>
</evidence>
<reference evidence="2 3" key="2">
    <citation type="journal article" date="2012" name="Stand. Genomic Sci.">
        <title>Complete genome sequence of the termite hindgut bacterium Spirochaeta coccoides type strain (SPN1(T)), reclassification in the genus Sphaerochaeta as Sphaerochaeta coccoides comb. nov. and emendations of the family Spirochaetaceae and the genus Sphaerochaeta.</title>
        <authorList>
            <person name="Abt B."/>
            <person name="Han C."/>
            <person name="Scheuner C."/>
            <person name="Lu M."/>
            <person name="Lapidus A."/>
            <person name="Nolan M."/>
            <person name="Lucas S."/>
            <person name="Hammon N."/>
            <person name="Deshpande S."/>
            <person name="Cheng J.F."/>
            <person name="Tapia R."/>
            <person name="Goodwin L.A."/>
            <person name="Pitluck S."/>
            <person name="Liolios K."/>
            <person name="Pagani I."/>
            <person name="Ivanova N."/>
            <person name="Mavromatis K."/>
            <person name="Mikhailova N."/>
            <person name="Huntemann M."/>
            <person name="Pati A."/>
            <person name="Chen A."/>
            <person name="Palaniappan K."/>
            <person name="Land M."/>
            <person name="Hauser L."/>
            <person name="Brambilla E.M."/>
            <person name="Rohde M."/>
            <person name="Spring S."/>
            <person name="Gronow S."/>
            <person name="Goker M."/>
            <person name="Woyke T."/>
            <person name="Bristow J."/>
            <person name="Eisen J.A."/>
            <person name="Markowitz V."/>
            <person name="Hugenholtz P."/>
            <person name="Kyrpides N.C."/>
            <person name="Klenk H.P."/>
            <person name="Detter J.C."/>
        </authorList>
    </citation>
    <scope>NUCLEOTIDE SEQUENCE [LARGE SCALE GENOMIC DNA]</scope>
    <source>
        <strain evidence="3">ATCC BAA-1237 / DSM 17374 / SPN1</strain>
    </source>
</reference>
<dbReference type="RefSeq" id="WP_013740180.1">
    <property type="nucleotide sequence ID" value="NC_015436.1"/>
</dbReference>
<organism evidence="2 3">
    <name type="scientific">Parasphaerochaeta coccoides (strain ATCC BAA-1237 / DSM 17374 / SPN1)</name>
    <name type="common">Sphaerochaeta coccoides</name>
    <dbReference type="NCBI Taxonomy" id="760011"/>
    <lineage>
        <taxon>Bacteria</taxon>
        <taxon>Pseudomonadati</taxon>
        <taxon>Spirochaetota</taxon>
        <taxon>Spirochaetia</taxon>
        <taxon>Spirochaetales</taxon>
        <taxon>Sphaerochaetaceae</taxon>
        <taxon>Parasphaerochaeta</taxon>
    </lineage>
</organism>
<dbReference type="Proteomes" id="UP000007939">
    <property type="component" value="Chromosome"/>
</dbReference>
<dbReference type="STRING" id="760011.Spico_1584"/>
<dbReference type="eggNOG" id="COG1934">
    <property type="taxonomic scope" value="Bacteria"/>
</dbReference>
<feature type="signal peptide" evidence="1">
    <location>
        <begin position="1"/>
        <end position="23"/>
    </location>
</feature>
<accession>F4GJN9</accession>
<evidence type="ECO:0008006" key="4">
    <source>
        <dbReference type="Google" id="ProtNLM"/>
    </source>
</evidence>
<proteinExistence type="predicted"/>
<feature type="chain" id="PRO_5003308541" description="OstA family protein" evidence="1">
    <location>
        <begin position="24"/>
        <end position="211"/>
    </location>
</feature>
<reference evidence="3" key="1">
    <citation type="submission" date="2011-04" db="EMBL/GenBank/DDBJ databases">
        <title>The complete genome of Spirochaeta coccoides DSM 17374.</title>
        <authorList>
            <person name="Lucas S."/>
            <person name="Copeland A."/>
            <person name="Lapidus A."/>
            <person name="Bruce D."/>
            <person name="Goodwin L."/>
            <person name="Pitluck S."/>
            <person name="Peters L."/>
            <person name="Kyrpides N."/>
            <person name="Mavromatis K."/>
            <person name="Pagani I."/>
            <person name="Ivanova N."/>
            <person name="Ovchinnikova G."/>
            <person name="Lu M."/>
            <person name="Detter J.C."/>
            <person name="Tapia R."/>
            <person name="Han C."/>
            <person name="Land M."/>
            <person name="Hauser L."/>
            <person name="Markowitz V."/>
            <person name="Cheng J.-F."/>
            <person name="Hugenholtz P."/>
            <person name="Woyke T."/>
            <person name="Wu D."/>
            <person name="Spring S."/>
            <person name="Schroeder M."/>
            <person name="Brambilla E."/>
            <person name="Klenk H.-P."/>
            <person name="Eisen J.A."/>
        </authorList>
    </citation>
    <scope>NUCLEOTIDE SEQUENCE [LARGE SCALE GENOMIC DNA]</scope>
    <source>
        <strain evidence="3">ATCC BAA-1237 / DSM 17374 / SPN1</strain>
    </source>
</reference>
<evidence type="ECO:0000256" key="1">
    <source>
        <dbReference type="SAM" id="SignalP"/>
    </source>
</evidence>
<evidence type="ECO:0000313" key="2">
    <source>
        <dbReference type="EMBL" id="AEC02786.1"/>
    </source>
</evidence>
<gene>
    <name evidence="2" type="ordered locus">Spico_1584</name>
</gene>